<gene>
    <name evidence="2" type="ORF">ACFFGT_03160</name>
</gene>
<keyword evidence="3" id="KW-1185">Reference proteome</keyword>
<dbReference type="Gene3D" id="3.40.630.30">
    <property type="match status" value="1"/>
</dbReference>
<dbReference type="PROSITE" id="PS51186">
    <property type="entry name" value="GNAT"/>
    <property type="match status" value="1"/>
</dbReference>
<evidence type="ECO:0000313" key="3">
    <source>
        <dbReference type="Proteomes" id="UP001589828"/>
    </source>
</evidence>
<feature type="domain" description="N-acetyltransferase" evidence="1">
    <location>
        <begin position="12"/>
        <end position="181"/>
    </location>
</feature>
<protein>
    <submittedName>
        <fullName evidence="2">GNAT family N-acetyltransferase</fullName>
        <ecNumber evidence="2">2.3.-.-</ecNumber>
    </submittedName>
</protein>
<dbReference type="Pfam" id="PF13302">
    <property type="entry name" value="Acetyltransf_3"/>
    <property type="match status" value="1"/>
</dbReference>
<accession>A0ABV6L1D9</accession>
<dbReference type="RefSeq" id="WP_377021050.1">
    <property type="nucleotide sequence ID" value="NZ_JBHLTS010000004.1"/>
</dbReference>
<comment type="caution">
    <text evidence="2">The sequence shown here is derived from an EMBL/GenBank/DDBJ whole genome shotgun (WGS) entry which is preliminary data.</text>
</comment>
<name>A0ABV6L1D9_9SPHI</name>
<evidence type="ECO:0000313" key="2">
    <source>
        <dbReference type="EMBL" id="MFC0513177.1"/>
    </source>
</evidence>
<evidence type="ECO:0000259" key="1">
    <source>
        <dbReference type="PROSITE" id="PS51186"/>
    </source>
</evidence>
<dbReference type="InterPro" id="IPR000182">
    <property type="entry name" value="GNAT_dom"/>
</dbReference>
<dbReference type="EC" id="2.3.-.-" evidence="2"/>
<dbReference type="SUPFAM" id="SSF55729">
    <property type="entry name" value="Acyl-CoA N-acyltransferases (Nat)"/>
    <property type="match status" value="1"/>
</dbReference>
<keyword evidence="2" id="KW-0808">Transferase</keyword>
<organism evidence="2 3">
    <name type="scientific">Mucilaginibacter angelicae</name>
    <dbReference type="NCBI Taxonomy" id="869718"/>
    <lineage>
        <taxon>Bacteria</taxon>
        <taxon>Pseudomonadati</taxon>
        <taxon>Bacteroidota</taxon>
        <taxon>Sphingobacteriia</taxon>
        <taxon>Sphingobacteriales</taxon>
        <taxon>Sphingobacteriaceae</taxon>
        <taxon>Mucilaginibacter</taxon>
    </lineage>
</organism>
<sequence>MLQPVSLENDRLYIHPFRSEDFNRYEKMVTDIYQILSDDDTLHFIPEKRLGSMADADTWLKSTILNFHCGHNFVHFITEKVSGKLLGIIDIISPQIVRAHYRLEQYPYFIEFYLSGKARGRKIMTTLLPEIIAELRQRNIRVLGAVVNKKNHAAQKVLLTAGFIYQSPFDPVQDLYQLSFSSTEKKLNKVG</sequence>
<dbReference type="EMBL" id="JBHLTS010000004">
    <property type="protein sequence ID" value="MFC0513177.1"/>
    <property type="molecule type" value="Genomic_DNA"/>
</dbReference>
<dbReference type="GO" id="GO:0016746">
    <property type="term" value="F:acyltransferase activity"/>
    <property type="evidence" value="ECO:0007669"/>
    <property type="project" value="UniProtKB-KW"/>
</dbReference>
<proteinExistence type="predicted"/>
<reference evidence="2 3" key="1">
    <citation type="submission" date="2024-09" db="EMBL/GenBank/DDBJ databases">
        <authorList>
            <person name="Sun Q."/>
            <person name="Mori K."/>
        </authorList>
    </citation>
    <scope>NUCLEOTIDE SEQUENCE [LARGE SCALE GENOMIC DNA]</scope>
    <source>
        <strain evidence="2 3">NCAIM B.02415</strain>
    </source>
</reference>
<dbReference type="Proteomes" id="UP001589828">
    <property type="component" value="Unassembled WGS sequence"/>
</dbReference>
<keyword evidence="2" id="KW-0012">Acyltransferase</keyword>
<dbReference type="InterPro" id="IPR016181">
    <property type="entry name" value="Acyl_CoA_acyltransferase"/>
</dbReference>